<dbReference type="PRINTS" id="PR00081">
    <property type="entry name" value="GDHRDH"/>
</dbReference>
<feature type="domain" description="Ketoreductase" evidence="4">
    <location>
        <begin position="17"/>
        <end position="200"/>
    </location>
</feature>
<dbReference type="InterPro" id="IPR020904">
    <property type="entry name" value="Sc_DH/Rdtase_CS"/>
</dbReference>
<dbReference type="PANTHER" id="PTHR43618:SF8">
    <property type="entry name" value="7ALPHA-HYDROXYSTEROID DEHYDROGENASE"/>
    <property type="match status" value="1"/>
</dbReference>
<dbReference type="PRINTS" id="PR00080">
    <property type="entry name" value="SDRFAMILY"/>
</dbReference>
<proteinExistence type="inferred from homology"/>
<evidence type="ECO:0000256" key="2">
    <source>
        <dbReference type="ARBA" id="ARBA00022857"/>
    </source>
</evidence>
<dbReference type="SUPFAM" id="SSF51735">
    <property type="entry name" value="NAD(P)-binding Rossmann-fold domains"/>
    <property type="match status" value="1"/>
</dbReference>
<name>A0A561UUB7_9ACTN</name>
<reference evidence="5 6" key="1">
    <citation type="submission" date="2019-06" db="EMBL/GenBank/DDBJ databases">
        <title>Sequencing the genomes of 1000 actinobacteria strains.</title>
        <authorList>
            <person name="Klenk H.-P."/>
        </authorList>
    </citation>
    <scope>NUCLEOTIDE SEQUENCE [LARGE SCALE GENOMIC DNA]</scope>
    <source>
        <strain evidence="5 6">DSM 42059</strain>
    </source>
</reference>
<dbReference type="OrthoDB" id="286404at2"/>
<keyword evidence="3" id="KW-0560">Oxidoreductase</keyword>
<dbReference type="Pfam" id="PF13561">
    <property type="entry name" value="adh_short_C2"/>
    <property type="match status" value="1"/>
</dbReference>
<dbReference type="Proteomes" id="UP000318186">
    <property type="component" value="Unassembled WGS sequence"/>
</dbReference>
<gene>
    <name evidence="5" type="ORF">FHX80_111372</name>
</gene>
<dbReference type="Gene3D" id="3.40.50.720">
    <property type="entry name" value="NAD(P)-binding Rossmann-like Domain"/>
    <property type="match status" value="1"/>
</dbReference>
<protein>
    <submittedName>
        <fullName evidence="5">NAD(P)-dependent dehydrogenase (Short-subunit alcohol dehydrogenase family)</fullName>
    </submittedName>
</protein>
<dbReference type="InterPro" id="IPR002347">
    <property type="entry name" value="SDR_fam"/>
</dbReference>
<evidence type="ECO:0000313" key="6">
    <source>
        <dbReference type="Proteomes" id="UP000318186"/>
    </source>
</evidence>
<dbReference type="InterPro" id="IPR057326">
    <property type="entry name" value="KR_dom"/>
</dbReference>
<evidence type="ECO:0000259" key="4">
    <source>
        <dbReference type="SMART" id="SM00822"/>
    </source>
</evidence>
<evidence type="ECO:0000313" key="5">
    <source>
        <dbReference type="EMBL" id="TWG02960.1"/>
    </source>
</evidence>
<organism evidence="5 6">
    <name type="scientific">Streptomyces brevispora</name>
    <dbReference type="NCBI Taxonomy" id="887462"/>
    <lineage>
        <taxon>Bacteria</taxon>
        <taxon>Bacillati</taxon>
        <taxon>Actinomycetota</taxon>
        <taxon>Actinomycetes</taxon>
        <taxon>Kitasatosporales</taxon>
        <taxon>Streptomycetaceae</taxon>
        <taxon>Streptomyces</taxon>
    </lineage>
</organism>
<evidence type="ECO:0000256" key="3">
    <source>
        <dbReference type="ARBA" id="ARBA00023002"/>
    </source>
</evidence>
<dbReference type="SMART" id="SM00822">
    <property type="entry name" value="PKS_KR"/>
    <property type="match status" value="1"/>
</dbReference>
<keyword evidence="2" id="KW-0521">NADP</keyword>
<sequence length="264" mass="27757">MTAIDPSLVSLFTVAGKTVLVTGGSRGIGFAVAKGFVRAGARVYICSRSAEACEAAAKELSQYGECHALAANLGSAEECRSLADRLAERESRLDVLVNNAGAIWAEKLEEYPESGWDKVFNLNVKGPFFLVKSLLPLLKAAASHENPARVITVGSIDGLHVPSHETYAYSSSKAAVHQLSKHLADQLAPSSITVNVIAPGMFHSKMLKGTLEERGEEAMLAPVPLKRFANDTDMAGTAIFLASPAGSYITGAVLPVDGGTATTL</sequence>
<dbReference type="PANTHER" id="PTHR43618">
    <property type="entry name" value="7-ALPHA-HYDROXYSTEROID DEHYDROGENASE"/>
    <property type="match status" value="1"/>
</dbReference>
<comment type="similarity">
    <text evidence="1">Belongs to the short-chain dehydrogenases/reductases (SDR) family.</text>
</comment>
<comment type="caution">
    <text evidence="5">The sequence shown here is derived from an EMBL/GenBank/DDBJ whole genome shotgun (WGS) entry which is preliminary data.</text>
</comment>
<dbReference type="FunFam" id="3.40.50.720:FF:000084">
    <property type="entry name" value="Short-chain dehydrogenase reductase"/>
    <property type="match status" value="1"/>
</dbReference>
<dbReference type="EMBL" id="VIWW01000001">
    <property type="protein sequence ID" value="TWG02960.1"/>
    <property type="molecule type" value="Genomic_DNA"/>
</dbReference>
<dbReference type="InterPro" id="IPR052178">
    <property type="entry name" value="Sec_Metab_Biosynth_SDR"/>
</dbReference>
<dbReference type="InterPro" id="IPR036291">
    <property type="entry name" value="NAD(P)-bd_dom_sf"/>
</dbReference>
<accession>A0A561UUB7</accession>
<dbReference type="GO" id="GO:0016491">
    <property type="term" value="F:oxidoreductase activity"/>
    <property type="evidence" value="ECO:0007669"/>
    <property type="project" value="UniProtKB-KW"/>
</dbReference>
<evidence type="ECO:0000256" key="1">
    <source>
        <dbReference type="ARBA" id="ARBA00006484"/>
    </source>
</evidence>
<dbReference type="RefSeq" id="WP_145763380.1">
    <property type="nucleotide sequence ID" value="NZ_CP109114.1"/>
</dbReference>
<dbReference type="PROSITE" id="PS00061">
    <property type="entry name" value="ADH_SHORT"/>
    <property type="match status" value="1"/>
</dbReference>
<dbReference type="AlphaFoldDB" id="A0A561UUB7"/>